<accession>A0ABU1Y7I8</accession>
<comment type="caution">
    <text evidence="1">The sequence shown here is derived from an EMBL/GenBank/DDBJ whole genome shotgun (WGS) entry which is preliminary data.</text>
</comment>
<organism evidence="1 2">
    <name type="scientific">Flavobacterium piscis</name>
    <dbReference type="NCBI Taxonomy" id="1114874"/>
    <lineage>
        <taxon>Bacteria</taxon>
        <taxon>Pseudomonadati</taxon>
        <taxon>Bacteroidota</taxon>
        <taxon>Flavobacteriia</taxon>
        <taxon>Flavobacteriales</taxon>
        <taxon>Flavobacteriaceae</taxon>
        <taxon>Flavobacterium</taxon>
    </lineage>
</organism>
<evidence type="ECO:0000313" key="1">
    <source>
        <dbReference type="EMBL" id="MDR7210192.1"/>
    </source>
</evidence>
<evidence type="ECO:0000313" key="2">
    <source>
        <dbReference type="Proteomes" id="UP001269081"/>
    </source>
</evidence>
<keyword evidence="2" id="KW-1185">Reference proteome</keyword>
<name>A0ABU1Y7I8_9FLAO</name>
<dbReference type="EMBL" id="JAVDWQ010000006">
    <property type="protein sequence ID" value="MDR7210192.1"/>
    <property type="molecule type" value="Genomic_DNA"/>
</dbReference>
<dbReference type="Proteomes" id="UP001269081">
    <property type="component" value="Unassembled WGS sequence"/>
</dbReference>
<protein>
    <submittedName>
        <fullName evidence="1">Uncharacterized protein</fullName>
    </submittedName>
</protein>
<sequence length="65" mass="7438">MLGCLFTGIFVLTLKTFDTTNKKRLWSFFPAPARASGFELRKVFQAAQNTTCRFPAKTLLQMDFN</sequence>
<reference evidence="1 2" key="1">
    <citation type="submission" date="2023-07" db="EMBL/GenBank/DDBJ databases">
        <title>Sorghum-associated microbial communities from plants grown in Nebraska, USA.</title>
        <authorList>
            <person name="Schachtman D."/>
        </authorList>
    </citation>
    <scope>NUCLEOTIDE SEQUENCE [LARGE SCALE GENOMIC DNA]</scope>
    <source>
        <strain evidence="1 2">4129</strain>
    </source>
</reference>
<proteinExistence type="predicted"/>
<gene>
    <name evidence="1" type="ORF">J2W48_002132</name>
</gene>